<gene>
    <name evidence="2" type="ORF">IW261DRAFT_1337757</name>
</gene>
<keyword evidence="3" id="KW-1185">Reference proteome</keyword>
<feature type="region of interest" description="Disordered" evidence="1">
    <location>
        <begin position="44"/>
        <end position="90"/>
    </location>
</feature>
<dbReference type="EMBL" id="JAUEPR010000014">
    <property type="protein sequence ID" value="KAK0478186.1"/>
    <property type="molecule type" value="Genomic_DNA"/>
</dbReference>
<feature type="compositionally biased region" description="Low complexity" evidence="1">
    <location>
        <begin position="44"/>
        <end position="61"/>
    </location>
</feature>
<evidence type="ECO:0000313" key="2">
    <source>
        <dbReference type="EMBL" id="KAK0478186.1"/>
    </source>
</evidence>
<reference evidence="2" key="1">
    <citation type="submission" date="2023-06" db="EMBL/GenBank/DDBJ databases">
        <authorList>
            <consortium name="Lawrence Berkeley National Laboratory"/>
            <person name="Ahrendt S."/>
            <person name="Sahu N."/>
            <person name="Indic B."/>
            <person name="Wong-Bajracharya J."/>
            <person name="Merenyi Z."/>
            <person name="Ke H.-M."/>
            <person name="Monk M."/>
            <person name="Kocsube S."/>
            <person name="Drula E."/>
            <person name="Lipzen A."/>
            <person name="Balint B."/>
            <person name="Henrissat B."/>
            <person name="Andreopoulos B."/>
            <person name="Martin F.M."/>
            <person name="Harder C.B."/>
            <person name="Rigling D."/>
            <person name="Ford K.L."/>
            <person name="Foster G.D."/>
            <person name="Pangilinan J."/>
            <person name="Papanicolaou A."/>
            <person name="Barry K."/>
            <person name="LaButti K."/>
            <person name="Viragh M."/>
            <person name="Koriabine M."/>
            <person name="Yan M."/>
            <person name="Riley R."/>
            <person name="Champramary S."/>
            <person name="Plett K.L."/>
            <person name="Tsai I.J."/>
            <person name="Slot J."/>
            <person name="Sipos G."/>
            <person name="Plett J."/>
            <person name="Nagy L.G."/>
            <person name="Grigoriev I.V."/>
        </authorList>
    </citation>
    <scope>NUCLEOTIDE SEQUENCE</scope>
    <source>
        <strain evidence="2">ICMP 16352</strain>
    </source>
</reference>
<name>A0AA39P5Y7_9AGAR</name>
<dbReference type="Proteomes" id="UP001175227">
    <property type="component" value="Unassembled WGS sequence"/>
</dbReference>
<dbReference type="InterPro" id="IPR008914">
    <property type="entry name" value="PEBP"/>
</dbReference>
<dbReference type="CDD" id="cd00866">
    <property type="entry name" value="PEBP_euk"/>
    <property type="match status" value="1"/>
</dbReference>
<organism evidence="2 3">
    <name type="scientific">Armillaria novae-zelandiae</name>
    <dbReference type="NCBI Taxonomy" id="153914"/>
    <lineage>
        <taxon>Eukaryota</taxon>
        <taxon>Fungi</taxon>
        <taxon>Dikarya</taxon>
        <taxon>Basidiomycota</taxon>
        <taxon>Agaricomycotina</taxon>
        <taxon>Agaricomycetes</taxon>
        <taxon>Agaricomycetidae</taxon>
        <taxon>Agaricales</taxon>
        <taxon>Marasmiineae</taxon>
        <taxon>Physalacriaceae</taxon>
        <taxon>Armillaria</taxon>
    </lineage>
</organism>
<dbReference type="SUPFAM" id="SSF49777">
    <property type="entry name" value="PEBP-like"/>
    <property type="match status" value="1"/>
</dbReference>
<dbReference type="Pfam" id="PF01161">
    <property type="entry name" value="PBP"/>
    <property type="match status" value="1"/>
</dbReference>
<evidence type="ECO:0000256" key="1">
    <source>
        <dbReference type="SAM" id="MobiDB-lite"/>
    </source>
</evidence>
<sequence>MLVLRRLRLPVSTLARCNATLQATESASVTPPPPVVAPTTETIKSTAATPESQSSSSSTASLTRVRRKPAATRIAIASPQKAGRTPKWRPALPTGVLPAYDEALKLIRQDSFRLKYEASQVRRTIKPGDEDEEEKRKLLRILQVQSEINLPEVRWAVKSRLLDMRNPAHRHLREQNWRGEGKLDLLMERIHQMNVIPDVLPSLHPSVDVSIKVRQTHLAGPTYRSRGIEPGVFLSPKQTIAPPTVYATAFHLDTRLYTMILVDSDVPDPENETFTTFLHWLCPNVPLSAVNSGPIKNLNTHTQYVPPHPQQGTPYHRYTLLLLPQPARPDAPYSLVTEARSVTSRSRAGKVTSRYLPIPVVPQSARTGFNVREFCKKWSLDGRQGGGAHMWREVWDESSDVVYKNVLRAYSLYRFSFPPALPSLPGADAPKYGHPPRPDRYGHLRGEQKYIATQVST</sequence>
<dbReference type="Gene3D" id="1.20.58.1180">
    <property type="match status" value="1"/>
</dbReference>
<dbReference type="InterPro" id="IPR035810">
    <property type="entry name" value="PEBP_euk"/>
</dbReference>
<comment type="caution">
    <text evidence="2">The sequence shown here is derived from an EMBL/GenBank/DDBJ whole genome shotgun (WGS) entry which is preliminary data.</text>
</comment>
<accession>A0AA39P5Y7</accession>
<dbReference type="PANTHER" id="PTHR11362">
    <property type="entry name" value="PHOSPHATIDYLETHANOLAMINE-BINDING PROTEIN"/>
    <property type="match status" value="1"/>
</dbReference>
<protein>
    <submittedName>
        <fullName evidence="2">Phosphatidylethanolamine-binding protein</fullName>
    </submittedName>
</protein>
<proteinExistence type="predicted"/>
<dbReference type="PANTHER" id="PTHR11362:SF82">
    <property type="entry name" value="PHOSPHATIDYLETHANOLAMINE-BINDING PROTEIN 4"/>
    <property type="match status" value="1"/>
</dbReference>
<evidence type="ECO:0000313" key="3">
    <source>
        <dbReference type="Proteomes" id="UP001175227"/>
    </source>
</evidence>
<dbReference type="Gene3D" id="3.90.280.10">
    <property type="entry name" value="PEBP-like"/>
    <property type="match status" value="1"/>
</dbReference>
<dbReference type="AlphaFoldDB" id="A0AA39P5Y7"/>
<dbReference type="InterPro" id="IPR036610">
    <property type="entry name" value="PEBP-like_sf"/>
</dbReference>